<evidence type="ECO:0000313" key="3">
    <source>
        <dbReference type="Proteomes" id="UP000051530"/>
    </source>
</evidence>
<evidence type="ECO:0000256" key="1">
    <source>
        <dbReference type="SAM" id="MobiDB-lite"/>
    </source>
</evidence>
<comment type="caution">
    <text evidence="2">The sequence shown here is derived from an EMBL/GenBank/DDBJ whole genome shotgun (WGS) entry which is preliminary data.</text>
</comment>
<gene>
    <name evidence="2" type="ORF">M153_1000166876</name>
</gene>
<dbReference type="EMBL" id="LGUB01000001">
    <property type="protein sequence ID" value="KRH95350.1"/>
    <property type="molecule type" value="Genomic_DNA"/>
</dbReference>
<dbReference type="VEuPathDB" id="MicrosporidiaDB:M153_1000166876"/>
<sequence length="315" mass="35621">MNFKETPLLFFFIMQNLIVFLKIIQNIKTVKGSSELSDKNIDVNNLKNDGSIQEPSLCFLNDCSSISDVFLGLPISEYKIGTDKIPTVENLFDDFIQLENETENISNTKISPLDSLEISLKDQNEKTTSDDVLTFQNFDKNMTTEAQSIVETGHPYVHSASSDISKNSGLDPKISGQVSTAGIDNTWKQIPQNFRKMRTEPSDYLDLIFQTDHSAKRTEPKSKNAHGHNNHSKLCNRRHAYKLSRYQPGYSRSPKKFDNVRGQAVSQQKKNVDDNSSEAKSGKSILEFLLTCKIDKKCCPSNKSHKNLRSESDKK</sequence>
<dbReference type="Proteomes" id="UP000051530">
    <property type="component" value="Unassembled WGS sequence"/>
</dbReference>
<keyword evidence="3" id="KW-1185">Reference proteome</keyword>
<organism evidence="2 3">
    <name type="scientific">Pseudoloma neurophilia</name>
    <dbReference type="NCBI Taxonomy" id="146866"/>
    <lineage>
        <taxon>Eukaryota</taxon>
        <taxon>Fungi</taxon>
        <taxon>Fungi incertae sedis</taxon>
        <taxon>Microsporidia</taxon>
        <taxon>Pseudoloma</taxon>
    </lineage>
</organism>
<protein>
    <submittedName>
        <fullName evidence="2">Uncharacterized protein</fullName>
    </submittedName>
</protein>
<evidence type="ECO:0000313" key="2">
    <source>
        <dbReference type="EMBL" id="KRH95350.1"/>
    </source>
</evidence>
<feature type="region of interest" description="Disordered" evidence="1">
    <location>
        <begin position="215"/>
        <end position="281"/>
    </location>
</feature>
<accession>A0A0R0M173</accession>
<reference evidence="2 3" key="1">
    <citation type="submission" date="2015-07" db="EMBL/GenBank/DDBJ databases">
        <title>The genome of Pseudoloma neurophilia, a relevant intracellular parasite of the zebrafish.</title>
        <authorList>
            <person name="Ndikumana S."/>
            <person name="Pelin A."/>
            <person name="Sanders J."/>
            <person name="Corradi N."/>
        </authorList>
    </citation>
    <scope>NUCLEOTIDE SEQUENCE [LARGE SCALE GENOMIC DNA]</scope>
    <source>
        <strain evidence="2 3">MK1</strain>
    </source>
</reference>
<name>A0A0R0M173_9MICR</name>
<feature type="compositionally biased region" description="Basic residues" evidence="1">
    <location>
        <begin position="223"/>
        <end position="242"/>
    </location>
</feature>
<proteinExistence type="predicted"/>
<dbReference type="AlphaFoldDB" id="A0A0R0M173"/>